<dbReference type="GO" id="GO:0022857">
    <property type="term" value="F:transmembrane transporter activity"/>
    <property type="evidence" value="ECO:0007669"/>
    <property type="project" value="InterPro"/>
</dbReference>
<comment type="subcellular location">
    <subcellularLocation>
        <location evidence="1">Cell membrane</location>
        <topology evidence="1">Multi-pass membrane protein</topology>
    </subcellularLocation>
</comment>
<keyword evidence="2" id="KW-0813">Transport</keyword>
<proteinExistence type="predicted"/>
<evidence type="ECO:0000313" key="10">
    <source>
        <dbReference type="Proteomes" id="UP000231194"/>
    </source>
</evidence>
<feature type="transmembrane region" description="Helical" evidence="7">
    <location>
        <begin position="390"/>
        <end position="409"/>
    </location>
</feature>
<dbReference type="Pfam" id="PF07690">
    <property type="entry name" value="MFS_1"/>
    <property type="match status" value="2"/>
</dbReference>
<keyword evidence="3" id="KW-1003">Cell membrane</keyword>
<dbReference type="CDD" id="cd17325">
    <property type="entry name" value="MFS_MdtG_SLC18_like"/>
    <property type="match status" value="1"/>
</dbReference>
<dbReference type="AlphaFoldDB" id="A0A2M8R3W5"/>
<dbReference type="InterPro" id="IPR005829">
    <property type="entry name" value="Sugar_transporter_CS"/>
</dbReference>
<dbReference type="GO" id="GO:0005886">
    <property type="term" value="C:plasma membrane"/>
    <property type="evidence" value="ECO:0007669"/>
    <property type="project" value="UniProtKB-SubCell"/>
</dbReference>
<evidence type="ECO:0000256" key="1">
    <source>
        <dbReference type="ARBA" id="ARBA00004651"/>
    </source>
</evidence>
<dbReference type="PANTHER" id="PTHR23517">
    <property type="entry name" value="RESISTANCE PROTEIN MDTM, PUTATIVE-RELATED-RELATED"/>
    <property type="match status" value="1"/>
</dbReference>
<feature type="transmembrane region" description="Helical" evidence="7">
    <location>
        <begin position="181"/>
        <end position="201"/>
    </location>
</feature>
<dbReference type="PROSITE" id="PS00216">
    <property type="entry name" value="SUGAR_TRANSPORT_1"/>
    <property type="match status" value="2"/>
</dbReference>
<evidence type="ECO:0000259" key="8">
    <source>
        <dbReference type="PROSITE" id="PS50850"/>
    </source>
</evidence>
<dbReference type="InterPro" id="IPR036259">
    <property type="entry name" value="MFS_trans_sf"/>
</dbReference>
<evidence type="ECO:0000256" key="2">
    <source>
        <dbReference type="ARBA" id="ARBA00022448"/>
    </source>
</evidence>
<dbReference type="Proteomes" id="UP000231194">
    <property type="component" value="Unassembled WGS sequence"/>
</dbReference>
<keyword evidence="5 7" id="KW-1133">Transmembrane helix</keyword>
<evidence type="ECO:0000256" key="4">
    <source>
        <dbReference type="ARBA" id="ARBA00022692"/>
    </source>
</evidence>
<organism evidence="9 10">
    <name type="scientific">Bradyrhizobium forestalis</name>
    <dbReference type="NCBI Taxonomy" id="1419263"/>
    <lineage>
        <taxon>Bacteria</taxon>
        <taxon>Pseudomonadati</taxon>
        <taxon>Pseudomonadota</taxon>
        <taxon>Alphaproteobacteria</taxon>
        <taxon>Hyphomicrobiales</taxon>
        <taxon>Nitrobacteraceae</taxon>
        <taxon>Bradyrhizobium</taxon>
    </lineage>
</organism>
<evidence type="ECO:0000256" key="3">
    <source>
        <dbReference type="ARBA" id="ARBA00022475"/>
    </source>
</evidence>
<dbReference type="RefSeq" id="WP_100234559.1">
    <property type="nucleotide sequence ID" value="NZ_PGVG01000024.1"/>
</dbReference>
<dbReference type="OrthoDB" id="9810492at2"/>
<feature type="transmembrane region" description="Helical" evidence="7">
    <location>
        <begin position="92"/>
        <end position="110"/>
    </location>
</feature>
<dbReference type="PROSITE" id="PS50850">
    <property type="entry name" value="MFS"/>
    <property type="match status" value="1"/>
</dbReference>
<dbReference type="SUPFAM" id="SSF103473">
    <property type="entry name" value="MFS general substrate transporter"/>
    <property type="match status" value="1"/>
</dbReference>
<dbReference type="InterPro" id="IPR050171">
    <property type="entry name" value="MFS_Transporters"/>
</dbReference>
<sequence length="428" mass="45947">MSEAATAPQRSPSVRLGLRENWPQFALLVLINAFVGGMVGIERTVVPLIGAEEFKIDSTTLVVSFIVSFGVVKACANLISGQLADKWGRKQILILGWLVGLPVPFMIIWAPSWEWVIAANAFLGINQGLAWSMTVIMKIDLVGPKSRGLAVGLNEFAGYLAVGVTAYLTGYLASEYGLRPAPIYLGVAYAILGAALSILLVRDTREHVRLETAAHARQASPISFREIFVLTSFRDRNLFAASQAGLVNNLNDGMSWGIFPLFFASFGLAVDRIGILKAVYPATWGVLQVATGPLSDRWGRKGLIAAGMWVQAAGLFLTGATSHFEWWLVGSLLLGLGTAMVYPSLIAAVSDASHPSWRARSLSVYRFWRDLGYAIGALSAGIIADRFGLSAAITSIAALTFISGAVVAVSMRERGSIDLAQKASRPTE</sequence>
<dbReference type="InterPro" id="IPR020846">
    <property type="entry name" value="MFS_dom"/>
</dbReference>
<dbReference type="PANTHER" id="PTHR23517:SF3">
    <property type="entry name" value="INTEGRAL MEMBRANE TRANSPORT PROTEIN"/>
    <property type="match status" value="1"/>
</dbReference>
<keyword evidence="4 7" id="KW-0812">Transmembrane</keyword>
<evidence type="ECO:0000256" key="7">
    <source>
        <dbReference type="SAM" id="Phobius"/>
    </source>
</evidence>
<dbReference type="EMBL" id="PGVG01000024">
    <property type="protein sequence ID" value="PJG52511.1"/>
    <property type="molecule type" value="Genomic_DNA"/>
</dbReference>
<feature type="domain" description="Major facilitator superfamily (MFS) profile" evidence="8">
    <location>
        <begin position="25"/>
        <end position="415"/>
    </location>
</feature>
<reference evidence="9 10" key="1">
    <citation type="submission" date="2017-11" db="EMBL/GenBank/DDBJ databases">
        <title>Bradyrhizobium forestalis sp. nov., an efficient nitrogen-fixing bacterium isolated from nodules of forest legume species in the Amazon.</title>
        <authorList>
            <person name="Costa E.M."/>
            <person name="Guimaraes A."/>
            <person name="Carvalho T.S."/>
            <person name="Rodrigues T.L."/>
            <person name="Ribeiro P.R.A."/>
            <person name="Lebbe L."/>
            <person name="Willems A."/>
            <person name="Moreira F.M.S."/>
        </authorList>
    </citation>
    <scope>NUCLEOTIDE SEQUENCE [LARGE SCALE GENOMIC DNA]</scope>
    <source>
        <strain evidence="9 10">INPA54B</strain>
    </source>
</reference>
<feature type="transmembrane region" description="Helical" evidence="7">
    <location>
        <begin position="149"/>
        <end position="169"/>
    </location>
</feature>
<gene>
    <name evidence="9" type="ORF">CVM73_25425</name>
</gene>
<feature type="transmembrane region" description="Helical" evidence="7">
    <location>
        <begin position="116"/>
        <end position="137"/>
    </location>
</feature>
<feature type="transmembrane region" description="Helical" evidence="7">
    <location>
        <begin position="61"/>
        <end position="80"/>
    </location>
</feature>
<feature type="transmembrane region" description="Helical" evidence="7">
    <location>
        <begin position="302"/>
        <end position="320"/>
    </location>
</feature>
<comment type="caution">
    <text evidence="9">The sequence shown here is derived from an EMBL/GenBank/DDBJ whole genome shotgun (WGS) entry which is preliminary data.</text>
</comment>
<name>A0A2M8R3W5_9BRAD</name>
<evidence type="ECO:0000313" key="9">
    <source>
        <dbReference type="EMBL" id="PJG52511.1"/>
    </source>
</evidence>
<keyword evidence="10" id="KW-1185">Reference proteome</keyword>
<evidence type="ECO:0000256" key="6">
    <source>
        <dbReference type="ARBA" id="ARBA00023136"/>
    </source>
</evidence>
<dbReference type="InterPro" id="IPR011701">
    <property type="entry name" value="MFS"/>
</dbReference>
<evidence type="ECO:0000256" key="5">
    <source>
        <dbReference type="ARBA" id="ARBA00022989"/>
    </source>
</evidence>
<feature type="transmembrane region" description="Helical" evidence="7">
    <location>
        <begin position="326"/>
        <end position="346"/>
    </location>
</feature>
<protein>
    <submittedName>
        <fullName evidence="9">MFS transporter</fullName>
    </submittedName>
</protein>
<accession>A0A2M8R3W5</accession>
<feature type="transmembrane region" description="Helical" evidence="7">
    <location>
        <begin position="21"/>
        <end position="41"/>
    </location>
</feature>
<keyword evidence="6 7" id="KW-0472">Membrane</keyword>
<dbReference type="Gene3D" id="1.20.1250.20">
    <property type="entry name" value="MFS general substrate transporter like domains"/>
    <property type="match status" value="2"/>
</dbReference>